<dbReference type="PANTHER" id="PTHR37423:SF2">
    <property type="entry name" value="MEMBRANE-BOUND LYTIC MUREIN TRANSGLYCOSYLASE C"/>
    <property type="match status" value="1"/>
</dbReference>
<feature type="chain" id="PRO_5002982959" evidence="2">
    <location>
        <begin position="22"/>
        <end position="265"/>
    </location>
</feature>
<dbReference type="AlphaFoldDB" id="C7RS91"/>
<comment type="similarity">
    <text evidence="1">Belongs to the transglycosylase Slt family.</text>
</comment>
<dbReference type="InterPro" id="IPR000189">
    <property type="entry name" value="Transglyc_AS"/>
</dbReference>
<dbReference type="HOGENOM" id="CLU_065765_1_0_4"/>
<feature type="domain" description="Transglycosylase SLT" evidence="3">
    <location>
        <begin position="93"/>
        <end position="191"/>
    </location>
</feature>
<sequence precursor="true">MRFHRFVPLLVLCLLPAAAHADMYGFVDEKGAVHLAREKVDERYELFARGEARTEFRLSSELKYLPEKARIEDHVITRRLQAIPNVQKFDALVFREAERQKLEPALVKAVIAVESAYDPAAVSPKGATGLMQLIPDTAARYGVRQIDDPQENVRGGTRYLRYLLDMFDGNLILALAGYNAGEGAVQRYSNTVPPYPETQAYVKLVMQFYEYFGGGVKKLAQIRDGRVRLALPPRRGSLPSAGTLVPGLTAASRPVDVAGEAPARP</sequence>
<reference evidence="4" key="2">
    <citation type="submission" date="2009-09" db="EMBL/GenBank/DDBJ databases">
        <title>Complete sequence of chromosome of Candidatus Accumulibacter phosphatis clade IIA str. UW-1.</title>
        <authorList>
            <consortium name="US DOE Joint Genome Institute"/>
            <person name="Martin H.G."/>
            <person name="Ivanova N."/>
            <person name="Kunin V."/>
            <person name="Warnecke F."/>
            <person name="Barry K."/>
            <person name="He S."/>
            <person name="Salamov A."/>
            <person name="Szeto E."/>
            <person name="Dalin E."/>
            <person name="Pangilinan J.L."/>
            <person name="Lapidus A."/>
            <person name="Lowry S."/>
            <person name="Kyrpides N.C."/>
            <person name="McMahon K.D."/>
            <person name="Hugenholtz P."/>
        </authorList>
    </citation>
    <scope>NUCLEOTIDE SEQUENCE [LARGE SCALE GENOMIC DNA]</scope>
    <source>
        <strain evidence="4">UW-1</strain>
    </source>
</reference>
<dbReference type="eggNOG" id="COG0741">
    <property type="taxonomic scope" value="Bacteria"/>
</dbReference>
<accession>C7RS91</accession>
<evidence type="ECO:0000256" key="2">
    <source>
        <dbReference type="SAM" id="SignalP"/>
    </source>
</evidence>
<dbReference type="InterPro" id="IPR008258">
    <property type="entry name" value="Transglycosylase_SLT_dom_1"/>
</dbReference>
<dbReference type="PANTHER" id="PTHR37423">
    <property type="entry name" value="SOLUBLE LYTIC MUREIN TRANSGLYCOSYLASE-RELATED"/>
    <property type="match status" value="1"/>
</dbReference>
<dbReference type="Pfam" id="PF01464">
    <property type="entry name" value="SLT"/>
    <property type="match status" value="1"/>
</dbReference>
<dbReference type="CDD" id="cd00254">
    <property type="entry name" value="LT-like"/>
    <property type="match status" value="1"/>
</dbReference>
<dbReference type="CAZy" id="GH23">
    <property type="family name" value="Glycoside Hydrolase Family 23"/>
</dbReference>
<name>C7RS91_ACCRE</name>
<protein>
    <submittedName>
        <fullName evidence="4">Lytic transglycosylase catalytic</fullName>
    </submittedName>
</protein>
<dbReference type="GO" id="GO:0008933">
    <property type="term" value="F:peptidoglycan lytic transglycosylase activity"/>
    <property type="evidence" value="ECO:0007669"/>
    <property type="project" value="InterPro"/>
</dbReference>
<dbReference type="EMBL" id="CP001715">
    <property type="protein sequence ID" value="ACV34604.1"/>
    <property type="molecule type" value="Genomic_DNA"/>
</dbReference>
<dbReference type="OrthoDB" id="9815002at2"/>
<dbReference type="GO" id="GO:0000270">
    <property type="term" value="P:peptidoglycan metabolic process"/>
    <property type="evidence" value="ECO:0007669"/>
    <property type="project" value="InterPro"/>
</dbReference>
<gene>
    <name evidence="4" type="ordered locus">CAP2UW1_1277</name>
</gene>
<evidence type="ECO:0000313" key="4">
    <source>
        <dbReference type="EMBL" id="ACV34604.1"/>
    </source>
</evidence>
<organism evidence="4">
    <name type="scientific">Accumulibacter regalis</name>
    <dbReference type="NCBI Taxonomy" id="522306"/>
    <lineage>
        <taxon>Bacteria</taxon>
        <taxon>Pseudomonadati</taxon>
        <taxon>Pseudomonadota</taxon>
        <taxon>Betaproteobacteria</taxon>
        <taxon>Candidatus Accumulibacter</taxon>
    </lineage>
</organism>
<evidence type="ECO:0000256" key="1">
    <source>
        <dbReference type="ARBA" id="ARBA00007734"/>
    </source>
</evidence>
<dbReference type="GO" id="GO:0016020">
    <property type="term" value="C:membrane"/>
    <property type="evidence" value="ECO:0007669"/>
    <property type="project" value="InterPro"/>
</dbReference>
<dbReference type="InterPro" id="IPR023346">
    <property type="entry name" value="Lysozyme-like_dom_sf"/>
</dbReference>
<evidence type="ECO:0000259" key="3">
    <source>
        <dbReference type="Pfam" id="PF01464"/>
    </source>
</evidence>
<reference evidence="4" key="1">
    <citation type="submission" date="2009-08" db="EMBL/GenBank/DDBJ databases">
        <authorList>
            <consortium name="US DOE Joint Genome Institute"/>
            <person name="Lucas S."/>
            <person name="Copeland A."/>
            <person name="Lapidus A."/>
            <person name="Glavina del Rio T."/>
            <person name="Dalin E."/>
            <person name="Tice H."/>
            <person name="Bruce D."/>
            <person name="Barry K."/>
            <person name="Pitluck S."/>
            <person name="Lowry S."/>
            <person name="Larimer F."/>
            <person name="Land M."/>
            <person name="Hauser L."/>
            <person name="Kyrpides N."/>
            <person name="Ivanova N."/>
            <person name="McMahon K.D."/>
            <person name="Hugenholtz P."/>
        </authorList>
    </citation>
    <scope>NUCLEOTIDE SEQUENCE</scope>
    <source>
        <strain evidence="4">UW-1</strain>
    </source>
</reference>
<feature type="signal peptide" evidence="2">
    <location>
        <begin position="1"/>
        <end position="21"/>
    </location>
</feature>
<proteinExistence type="inferred from homology"/>
<keyword evidence="2" id="KW-0732">Signal</keyword>
<dbReference type="PROSITE" id="PS00922">
    <property type="entry name" value="TRANSGLYCOSYLASE"/>
    <property type="match status" value="1"/>
</dbReference>
<dbReference type="Gene3D" id="1.10.530.10">
    <property type="match status" value="1"/>
</dbReference>
<dbReference type="STRING" id="522306.CAP2UW1_1277"/>
<dbReference type="SUPFAM" id="SSF53955">
    <property type="entry name" value="Lysozyme-like"/>
    <property type="match status" value="1"/>
</dbReference>
<dbReference type="KEGG" id="app:CAP2UW1_1277"/>